<dbReference type="PROSITE" id="PS50011">
    <property type="entry name" value="PROTEIN_KINASE_DOM"/>
    <property type="match status" value="1"/>
</dbReference>
<name>A0A167PRP5_CALVF</name>
<protein>
    <submittedName>
        <fullName evidence="2">Kinase-like protein</fullName>
    </submittedName>
</protein>
<dbReference type="PROSITE" id="PS00109">
    <property type="entry name" value="PROTEIN_KINASE_TYR"/>
    <property type="match status" value="1"/>
</dbReference>
<dbReference type="GO" id="GO:0004674">
    <property type="term" value="F:protein serine/threonine kinase activity"/>
    <property type="evidence" value="ECO:0007669"/>
    <property type="project" value="TreeGrafter"/>
</dbReference>
<dbReference type="EMBL" id="KV417273">
    <property type="protein sequence ID" value="KZO99058.1"/>
    <property type="molecule type" value="Genomic_DNA"/>
</dbReference>
<evidence type="ECO:0000313" key="2">
    <source>
        <dbReference type="EMBL" id="KZO99058.1"/>
    </source>
</evidence>
<dbReference type="PANTHER" id="PTHR44329:SF214">
    <property type="entry name" value="PROTEIN KINASE DOMAIN-CONTAINING PROTEIN"/>
    <property type="match status" value="1"/>
</dbReference>
<feature type="non-terminal residue" evidence="2">
    <location>
        <position position="1"/>
    </location>
</feature>
<gene>
    <name evidence="2" type="ORF">CALVIDRAFT_477909</name>
</gene>
<dbReference type="AlphaFoldDB" id="A0A167PRP5"/>
<accession>A0A167PRP5</accession>
<keyword evidence="2" id="KW-0808">Transferase</keyword>
<sequence length="216" mass="24520">GDVSRYLRNNPNADRLDLLRDIAQGLSYLHSLRPPLVHGDLRARNVLVRDSGQACLADFGLSRLLLDVQASESSESSACRGNPRWLAPERLDPNKYGTTHIGSLTPAADVYSFGMVLYEIYTGRLPFHESLYHFDVARKVLEGQRPLHSGNRSTERGPDPIWDIAQDCWKDSWRERPLAEELVPRLTAMVVENRLEVARAEVNWVSIDLLKRLFCL</sequence>
<dbReference type="InterPro" id="IPR001245">
    <property type="entry name" value="Ser-Thr/Tyr_kinase_cat_dom"/>
</dbReference>
<keyword evidence="2" id="KW-0418">Kinase</keyword>
<dbReference type="Pfam" id="PF07714">
    <property type="entry name" value="PK_Tyr_Ser-Thr"/>
    <property type="match status" value="1"/>
</dbReference>
<dbReference type="InterPro" id="IPR051681">
    <property type="entry name" value="Ser/Thr_Kinases-Pseudokinases"/>
</dbReference>
<dbReference type="SUPFAM" id="SSF56112">
    <property type="entry name" value="Protein kinase-like (PK-like)"/>
    <property type="match status" value="1"/>
</dbReference>
<evidence type="ECO:0000259" key="1">
    <source>
        <dbReference type="PROSITE" id="PS50011"/>
    </source>
</evidence>
<feature type="domain" description="Protein kinase" evidence="1">
    <location>
        <begin position="1"/>
        <end position="190"/>
    </location>
</feature>
<keyword evidence="3" id="KW-1185">Reference proteome</keyword>
<proteinExistence type="predicted"/>
<dbReference type="Proteomes" id="UP000076738">
    <property type="component" value="Unassembled WGS sequence"/>
</dbReference>
<evidence type="ECO:0000313" key="3">
    <source>
        <dbReference type="Proteomes" id="UP000076738"/>
    </source>
</evidence>
<dbReference type="OrthoDB" id="26722at2759"/>
<reference evidence="2 3" key="1">
    <citation type="journal article" date="2016" name="Mol. Biol. Evol.">
        <title>Comparative Genomics of Early-Diverging Mushroom-Forming Fungi Provides Insights into the Origins of Lignocellulose Decay Capabilities.</title>
        <authorList>
            <person name="Nagy L.G."/>
            <person name="Riley R."/>
            <person name="Tritt A."/>
            <person name="Adam C."/>
            <person name="Daum C."/>
            <person name="Floudas D."/>
            <person name="Sun H."/>
            <person name="Yadav J.S."/>
            <person name="Pangilinan J."/>
            <person name="Larsson K.H."/>
            <person name="Matsuura K."/>
            <person name="Barry K."/>
            <person name="Labutti K."/>
            <person name="Kuo R."/>
            <person name="Ohm R.A."/>
            <person name="Bhattacharya S.S."/>
            <person name="Shirouzu T."/>
            <person name="Yoshinaga Y."/>
            <person name="Martin F.M."/>
            <person name="Grigoriev I.V."/>
            <person name="Hibbett D.S."/>
        </authorList>
    </citation>
    <scope>NUCLEOTIDE SEQUENCE [LARGE SCALE GENOMIC DNA]</scope>
    <source>
        <strain evidence="2 3">TUFC12733</strain>
    </source>
</reference>
<dbReference type="InterPro" id="IPR011009">
    <property type="entry name" value="Kinase-like_dom_sf"/>
</dbReference>
<dbReference type="GO" id="GO:0005524">
    <property type="term" value="F:ATP binding"/>
    <property type="evidence" value="ECO:0007669"/>
    <property type="project" value="InterPro"/>
</dbReference>
<dbReference type="PANTHER" id="PTHR44329">
    <property type="entry name" value="SERINE/THREONINE-PROTEIN KINASE TNNI3K-RELATED"/>
    <property type="match status" value="1"/>
</dbReference>
<dbReference type="Gene3D" id="1.10.510.10">
    <property type="entry name" value="Transferase(Phosphotransferase) domain 1"/>
    <property type="match status" value="1"/>
</dbReference>
<dbReference type="STRING" id="1330018.A0A167PRP5"/>
<dbReference type="InterPro" id="IPR008266">
    <property type="entry name" value="Tyr_kinase_AS"/>
</dbReference>
<dbReference type="InterPro" id="IPR000719">
    <property type="entry name" value="Prot_kinase_dom"/>
</dbReference>
<organism evidence="2 3">
    <name type="scientific">Calocera viscosa (strain TUFC12733)</name>
    <dbReference type="NCBI Taxonomy" id="1330018"/>
    <lineage>
        <taxon>Eukaryota</taxon>
        <taxon>Fungi</taxon>
        <taxon>Dikarya</taxon>
        <taxon>Basidiomycota</taxon>
        <taxon>Agaricomycotina</taxon>
        <taxon>Dacrymycetes</taxon>
        <taxon>Dacrymycetales</taxon>
        <taxon>Dacrymycetaceae</taxon>
        <taxon>Calocera</taxon>
    </lineage>
</organism>